<reference evidence="2" key="1">
    <citation type="submission" date="2021-02" db="EMBL/GenBank/DDBJ databases">
        <authorList>
            <person name="Han P."/>
        </authorList>
    </citation>
    <scope>NUCLEOTIDE SEQUENCE</scope>
    <source>
        <strain evidence="2">Nitrosomonas nitrosa 18-3D</strain>
    </source>
</reference>
<protein>
    <recommendedName>
        <fullName evidence="1">YgjP-like metallopeptidase domain-containing protein</fullName>
    </recommendedName>
</protein>
<accession>A0A8H8Z320</accession>
<dbReference type="PANTHER" id="PTHR30399:SF1">
    <property type="entry name" value="UTP PYROPHOSPHATASE"/>
    <property type="match status" value="1"/>
</dbReference>
<dbReference type="InterPro" id="IPR002725">
    <property type="entry name" value="YgjP-like_metallopeptidase"/>
</dbReference>
<feature type="domain" description="YgjP-like metallopeptidase" evidence="1">
    <location>
        <begin position="42"/>
        <end position="246"/>
    </location>
</feature>
<evidence type="ECO:0000313" key="3">
    <source>
        <dbReference type="Proteomes" id="UP000601736"/>
    </source>
</evidence>
<name>A0A8H8Z320_9PROT</name>
<organism evidence="2 3">
    <name type="scientific">Nitrosomonas nitrosa</name>
    <dbReference type="NCBI Taxonomy" id="52442"/>
    <lineage>
        <taxon>Bacteria</taxon>
        <taxon>Pseudomonadati</taxon>
        <taxon>Pseudomonadota</taxon>
        <taxon>Betaproteobacteria</taxon>
        <taxon>Nitrosomonadales</taxon>
        <taxon>Nitrosomonadaceae</taxon>
        <taxon>Nitrosomonas</taxon>
    </lineage>
</organism>
<proteinExistence type="predicted"/>
<sequence length="256" mass="30088">MSKKSSVFLRSSNSKVTTENFTLKLNELDIEIVQKNIKHVHLSVYPPDGKVKVSAPLSMAPDTLRVFVISKLAWIKKQQSKLRAQPREAPREYLDRESHYVWGKRYLLKIEEAEAPPRIELKHNKLVLSVRPGTNPARKQAILEAWYRDNLRQAVPALIEKWQPRMGVRVTRFYVQSMKTKWGSCSVHSGSIRLNTELAKKPRACLEYIVVHEMTHLLESTHNSRFIGLMDRFMPKWRFYRDELNRLPVRHEEWGY</sequence>
<evidence type="ECO:0000313" key="2">
    <source>
        <dbReference type="EMBL" id="CAE6517452.1"/>
    </source>
</evidence>
<dbReference type="InterPro" id="IPR053136">
    <property type="entry name" value="UTP_pyrophosphatase-like"/>
</dbReference>
<evidence type="ECO:0000259" key="1">
    <source>
        <dbReference type="Pfam" id="PF01863"/>
    </source>
</evidence>
<dbReference type="Gene3D" id="3.30.2010.10">
    <property type="entry name" value="Metalloproteases ('zincins'), catalytic domain"/>
    <property type="match status" value="1"/>
</dbReference>
<dbReference type="CDD" id="cd07344">
    <property type="entry name" value="M48_yhfN_like"/>
    <property type="match status" value="1"/>
</dbReference>
<dbReference type="EMBL" id="CAJNAP010000054">
    <property type="protein sequence ID" value="CAE6517452.1"/>
    <property type="molecule type" value="Genomic_DNA"/>
</dbReference>
<dbReference type="Pfam" id="PF01863">
    <property type="entry name" value="YgjP-like"/>
    <property type="match status" value="1"/>
</dbReference>
<comment type="caution">
    <text evidence="2">The sequence shown here is derived from an EMBL/GenBank/DDBJ whole genome shotgun (WGS) entry which is preliminary data.</text>
</comment>
<gene>
    <name evidence="2" type="ORF">NMYAN_80065</name>
</gene>
<dbReference type="Proteomes" id="UP000601736">
    <property type="component" value="Unassembled WGS sequence"/>
</dbReference>
<dbReference type="AlphaFoldDB" id="A0A8H8Z320"/>
<dbReference type="PANTHER" id="PTHR30399">
    <property type="entry name" value="UNCHARACTERIZED PROTEIN YGJP"/>
    <property type="match status" value="1"/>
</dbReference>